<gene>
    <name evidence="5" type="ORF">CLMAG_41400</name>
</gene>
<dbReference type="InterPro" id="IPR052419">
    <property type="entry name" value="5_3-deoxyribonucleotidase-like"/>
</dbReference>
<evidence type="ECO:0000256" key="1">
    <source>
        <dbReference type="ARBA" id="ARBA00009589"/>
    </source>
</evidence>
<evidence type="ECO:0000256" key="4">
    <source>
        <dbReference type="PIRSR" id="PIRSR610708-1"/>
    </source>
</evidence>
<dbReference type="PATRIC" id="fig|1121326.3.peg.4196"/>
<evidence type="ECO:0000313" key="5">
    <source>
        <dbReference type="EMBL" id="KZL90369.1"/>
    </source>
</evidence>
<evidence type="ECO:0000256" key="3">
    <source>
        <dbReference type="PIRNR" id="PIRNR021362"/>
    </source>
</evidence>
<evidence type="ECO:0000256" key="2">
    <source>
        <dbReference type="ARBA" id="ARBA00022801"/>
    </source>
</evidence>
<dbReference type="Proteomes" id="UP000076603">
    <property type="component" value="Unassembled WGS sequence"/>
</dbReference>
<protein>
    <recommendedName>
        <fullName evidence="3">Nucleotidase</fullName>
        <ecNumber evidence="3">3.1.3.-</ecNumber>
    </recommendedName>
</protein>
<keyword evidence="2 3" id="KW-0378">Hydrolase</keyword>
<accession>A0A162RTU0</accession>
<name>A0A162RTU0_9CLOT</name>
<dbReference type="Gene3D" id="3.40.50.1000">
    <property type="entry name" value="HAD superfamily/HAD-like"/>
    <property type="match status" value="1"/>
</dbReference>
<dbReference type="OrthoDB" id="2471595at2"/>
<dbReference type="GO" id="GO:0009264">
    <property type="term" value="P:deoxyribonucleotide catabolic process"/>
    <property type="evidence" value="ECO:0007669"/>
    <property type="project" value="InterPro"/>
</dbReference>
<dbReference type="SUPFAM" id="SSF56784">
    <property type="entry name" value="HAD-like"/>
    <property type="match status" value="1"/>
</dbReference>
<dbReference type="InterPro" id="IPR036412">
    <property type="entry name" value="HAD-like_sf"/>
</dbReference>
<dbReference type="InterPro" id="IPR010708">
    <property type="entry name" value="5'(3')-deoxyribonucleotidase"/>
</dbReference>
<organism evidence="5 6">
    <name type="scientific">Clostridium magnum DSM 2767</name>
    <dbReference type="NCBI Taxonomy" id="1121326"/>
    <lineage>
        <taxon>Bacteria</taxon>
        <taxon>Bacillati</taxon>
        <taxon>Bacillota</taxon>
        <taxon>Clostridia</taxon>
        <taxon>Eubacteriales</taxon>
        <taxon>Clostridiaceae</taxon>
        <taxon>Clostridium</taxon>
    </lineage>
</organism>
<dbReference type="AlphaFoldDB" id="A0A162RTU0"/>
<dbReference type="EC" id="3.1.3.-" evidence="3"/>
<reference evidence="5 6" key="1">
    <citation type="submission" date="2016-04" db="EMBL/GenBank/DDBJ databases">
        <title>Genome sequence of Clostridium magnum DSM 2767.</title>
        <authorList>
            <person name="Poehlein A."/>
            <person name="Uhlig R."/>
            <person name="Fischer R."/>
            <person name="Bahl H."/>
            <person name="Daniel R."/>
        </authorList>
    </citation>
    <scope>NUCLEOTIDE SEQUENCE [LARGE SCALE GENOMIC DNA]</scope>
    <source>
        <strain evidence="5 6">DSM 2767</strain>
    </source>
</reference>
<feature type="active site" description="Proton donor" evidence="4">
    <location>
        <position position="11"/>
    </location>
</feature>
<dbReference type="Pfam" id="PF06941">
    <property type="entry name" value="NT5C"/>
    <property type="match status" value="1"/>
</dbReference>
<dbReference type="RefSeq" id="WP_066626572.1">
    <property type="nucleotide sequence ID" value="NZ_FQXL01000008.1"/>
</dbReference>
<dbReference type="InterPro" id="IPR009206">
    <property type="entry name" value="Nucleotidase_putative"/>
</dbReference>
<dbReference type="PANTHER" id="PTHR35134:SF2">
    <property type="entry name" value="NUCLEOTIDASE YQFW-RELATED"/>
    <property type="match status" value="1"/>
</dbReference>
<keyword evidence="6" id="KW-1185">Reference proteome</keyword>
<proteinExistence type="inferred from homology"/>
<comment type="caution">
    <text evidence="5">The sequence shown here is derived from an EMBL/GenBank/DDBJ whole genome shotgun (WGS) entry which is preliminary data.</text>
</comment>
<evidence type="ECO:0000313" key="6">
    <source>
        <dbReference type="Proteomes" id="UP000076603"/>
    </source>
</evidence>
<dbReference type="PIRSF" id="PIRSF021362">
    <property type="entry name" value="UCP021362_HAD"/>
    <property type="match status" value="1"/>
</dbReference>
<dbReference type="GO" id="GO:0008253">
    <property type="term" value="F:5'-nucleotidase activity"/>
    <property type="evidence" value="ECO:0007669"/>
    <property type="project" value="InterPro"/>
</dbReference>
<dbReference type="PANTHER" id="PTHR35134">
    <property type="entry name" value="NUCLEOTIDASE YQFW-RELATED"/>
    <property type="match status" value="1"/>
</dbReference>
<feature type="active site" description="Nucleophile" evidence="4">
    <location>
        <position position="9"/>
    </location>
</feature>
<dbReference type="STRING" id="1121326.CLMAG_41400"/>
<dbReference type="EMBL" id="LWAE01000005">
    <property type="protein sequence ID" value="KZL90369.1"/>
    <property type="molecule type" value="Genomic_DNA"/>
</dbReference>
<dbReference type="InterPro" id="IPR023214">
    <property type="entry name" value="HAD_sf"/>
</dbReference>
<comment type="similarity">
    <text evidence="1 3">Belongs to the 5'(3')-deoxyribonucleotidase family.</text>
</comment>
<sequence length="193" mass="23047">MKNLNICIDIDGTITDPYFWLNIANKYFNKNVTIDKVTEYEIDKVMGITREEYYNFYNKSKFEMHNDEVRLRENAREIIAELIKTNNIYFVTARDKDLKILTYSYLNNNNIPYDDVFVLGTHYKVNTAKELKCDIFIEDCYSNALQLSENGFKVLLIDTNYNRKPLNKNIIRVFNWNEIYEIIKEMPLCRKAI</sequence>